<dbReference type="STRING" id="10181.G5CB10"/>
<evidence type="ECO:0000313" key="3">
    <source>
        <dbReference type="EMBL" id="EHB18721.1"/>
    </source>
</evidence>
<reference evidence="3 4" key="1">
    <citation type="journal article" date="2011" name="Nature">
        <title>Genome sequencing reveals insights into physiology and longevity of the naked mole rat.</title>
        <authorList>
            <person name="Kim E.B."/>
            <person name="Fang X."/>
            <person name="Fushan A.A."/>
            <person name="Huang Z."/>
            <person name="Lobanov A.V."/>
            <person name="Han L."/>
            <person name="Marino S.M."/>
            <person name="Sun X."/>
            <person name="Turanov A.A."/>
            <person name="Yang P."/>
            <person name="Yim S.H."/>
            <person name="Zhao X."/>
            <person name="Kasaikina M.V."/>
            <person name="Stoletzki N."/>
            <person name="Peng C."/>
            <person name="Polak P."/>
            <person name="Xiong Z."/>
            <person name="Kiezun A."/>
            <person name="Zhu Y."/>
            <person name="Chen Y."/>
            <person name="Kryukov G.V."/>
            <person name="Zhang Q."/>
            <person name="Peshkin L."/>
            <person name="Yang L."/>
            <person name="Bronson R.T."/>
            <person name="Buffenstein R."/>
            <person name="Wang B."/>
            <person name="Han C."/>
            <person name="Li Q."/>
            <person name="Chen L."/>
            <person name="Zhao W."/>
            <person name="Sunyaev S.R."/>
            <person name="Park T.J."/>
            <person name="Zhang G."/>
            <person name="Wang J."/>
            <person name="Gladyshev V.N."/>
        </authorList>
    </citation>
    <scope>NUCLEOTIDE SEQUENCE [LARGE SCALE GENOMIC DNA]</scope>
</reference>
<protein>
    <submittedName>
        <fullName evidence="3">Smad nuclear-interacting protein 1</fullName>
    </submittedName>
</protein>
<dbReference type="InterPro" id="IPR000253">
    <property type="entry name" value="FHA_dom"/>
</dbReference>
<accession>G5CB10</accession>
<name>G5CB10_HETGA</name>
<dbReference type="SUPFAM" id="SSF49879">
    <property type="entry name" value="SMAD/FHA domain"/>
    <property type="match status" value="1"/>
</dbReference>
<evidence type="ECO:0000256" key="1">
    <source>
        <dbReference type="SAM" id="MobiDB-lite"/>
    </source>
</evidence>
<proteinExistence type="predicted"/>
<dbReference type="Gene3D" id="2.60.200.20">
    <property type="match status" value="1"/>
</dbReference>
<feature type="domain" description="FHA" evidence="2">
    <location>
        <begin position="27"/>
        <end position="95"/>
    </location>
</feature>
<dbReference type="Pfam" id="PF00498">
    <property type="entry name" value="FHA"/>
    <property type="match status" value="1"/>
</dbReference>
<feature type="compositionally biased region" description="Acidic residues" evidence="1">
    <location>
        <begin position="122"/>
        <end position="143"/>
    </location>
</feature>
<gene>
    <name evidence="3" type="ORF">GW7_04305</name>
</gene>
<dbReference type="SMART" id="SM00240">
    <property type="entry name" value="FHA"/>
    <property type="match status" value="1"/>
</dbReference>
<dbReference type="InParanoid" id="G5CB10"/>
<evidence type="ECO:0000259" key="2">
    <source>
        <dbReference type="PROSITE" id="PS50006"/>
    </source>
</evidence>
<dbReference type="PANTHER" id="PTHR23308">
    <property type="entry name" value="NUCLEAR INHIBITOR OF PROTEIN PHOSPHATASE-1"/>
    <property type="match status" value="1"/>
</dbReference>
<organism evidence="3 4">
    <name type="scientific">Heterocephalus glaber</name>
    <name type="common">Naked mole rat</name>
    <dbReference type="NCBI Taxonomy" id="10181"/>
    <lineage>
        <taxon>Eukaryota</taxon>
        <taxon>Metazoa</taxon>
        <taxon>Chordata</taxon>
        <taxon>Craniata</taxon>
        <taxon>Vertebrata</taxon>
        <taxon>Euteleostomi</taxon>
        <taxon>Mammalia</taxon>
        <taxon>Eutheria</taxon>
        <taxon>Euarchontoglires</taxon>
        <taxon>Glires</taxon>
        <taxon>Rodentia</taxon>
        <taxon>Hystricomorpha</taxon>
        <taxon>Bathyergidae</taxon>
        <taxon>Heterocephalus</taxon>
    </lineage>
</organism>
<feature type="region of interest" description="Disordered" evidence="1">
    <location>
        <begin position="1"/>
        <end position="39"/>
    </location>
</feature>
<dbReference type="EMBL" id="JH174262">
    <property type="protein sequence ID" value="EHB18721.1"/>
    <property type="molecule type" value="Genomic_DNA"/>
</dbReference>
<feature type="region of interest" description="Disordered" evidence="1">
    <location>
        <begin position="119"/>
        <end position="143"/>
    </location>
</feature>
<dbReference type="InterPro" id="IPR050923">
    <property type="entry name" value="Cell_Proc_Reg/RNA_Proc"/>
</dbReference>
<dbReference type="PROSITE" id="PS50006">
    <property type="entry name" value="FHA_DOMAIN"/>
    <property type="match status" value="1"/>
</dbReference>
<sequence>MPAAAVVVKQERLSPEPAPAAHRRWEFSGGSPSPPAGELIADIPIDHPSCSKQHAVFQCRLVKYTHADGTVGRRVKPYIIDLGSGNGTFLNNKRTEPQRYYELKQKDVLKFGEYVLQHESSDTSELDGKEDEGDYEEEAVSES</sequence>
<dbReference type="InterPro" id="IPR008984">
    <property type="entry name" value="SMAD_FHA_dom_sf"/>
</dbReference>
<evidence type="ECO:0000313" key="4">
    <source>
        <dbReference type="Proteomes" id="UP000006813"/>
    </source>
</evidence>
<dbReference type="Proteomes" id="UP000006813">
    <property type="component" value="Unassembled WGS sequence"/>
</dbReference>
<dbReference type="AlphaFoldDB" id="G5CB10"/>